<reference evidence="3 4" key="1">
    <citation type="journal article" date="2009" name="J. Bacteriol.">
        <title>Genome sequences of three Agrobacterium biovars help elucidate the evolution of multichromosome genomes in bacteria.</title>
        <authorList>
            <person name="Slater S.C."/>
            <person name="Goldman B.S."/>
            <person name="Goodner B."/>
            <person name="Setubal J.C."/>
            <person name="Farrand S.K."/>
            <person name="Nester E.W."/>
            <person name="Burr T.J."/>
            <person name="Banta L."/>
            <person name="Dickerman A.W."/>
            <person name="Paulsen I."/>
            <person name="Otten L."/>
            <person name="Suen G."/>
            <person name="Welch R."/>
            <person name="Almeida N.F."/>
            <person name="Arnold F."/>
            <person name="Burton O.T."/>
            <person name="Du Z."/>
            <person name="Ewing A."/>
            <person name="Godsy E."/>
            <person name="Heisel S."/>
            <person name="Houmiel K.L."/>
            <person name="Jhaveri J."/>
            <person name="Lu J."/>
            <person name="Miller N.M."/>
            <person name="Norton S."/>
            <person name="Chen Q."/>
            <person name="Phoolcharoen W."/>
            <person name="Ohlin V."/>
            <person name="Ondrusek D."/>
            <person name="Pride N."/>
            <person name="Stricklin S.L."/>
            <person name="Sun J."/>
            <person name="Wheeler C."/>
            <person name="Wilson L."/>
            <person name="Zhu H."/>
            <person name="Wood D.W."/>
        </authorList>
    </citation>
    <scope>NUCLEOTIDE SEQUENCE [LARGE SCALE GENOMIC DNA]</scope>
    <source>
        <strain evidence="4">K84 / ATCC BAA-868</strain>
    </source>
</reference>
<evidence type="ECO:0000313" key="4">
    <source>
        <dbReference type="Proteomes" id="UP000001600"/>
    </source>
</evidence>
<accession>B9JG85</accession>
<dbReference type="HOGENOM" id="CLU_1418847_0_0_5"/>
<dbReference type="KEGG" id="ara:Arad_0087"/>
<proteinExistence type="predicted"/>
<name>B9JG85_RHIR8</name>
<evidence type="ECO:0000313" key="3">
    <source>
        <dbReference type="EMBL" id="ACM24868.1"/>
    </source>
</evidence>
<dbReference type="Proteomes" id="UP000001600">
    <property type="component" value="Chromosome 1"/>
</dbReference>
<evidence type="ECO:0000259" key="2">
    <source>
        <dbReference type="Pfam" id="PF05344"/>
    </source>
</evidence>
<dbReference type="InterPro" id="IPR008008">
    <property type="entry name" value="DUF746"/>
</dbReference>
<sequence length="191" mass="21690">MSLLQRRRDGVVRARGPSEAGLPVFRCLACDVHFRRTTGTPPSGLKFRKLELFVRLLSQQRPITDAAEMIDVKVVTVIRWVKRMRQWIPELDPSGYWEARVRLGRHDALSRLCFGHRRAEMPLRQLRPILSPIGGPARGRGDLRRRAPRGEAPAVVTTETAGSIAIANRRRRLRLIMSISEGECCRINTPP</sequence>
<feature type="domain" description="DUF746" evidence="2">
    <location>
        <begin position="49"/>
        <end position="105"/>
    </location>
</feature>
<protein>
    <recommendedName>
        <fullName evidence="2">DUF746 domain-containing protein</fullName>
    </recommendedName>
</protein>
<dbReference type="Pfam" id="PF05344">
    <property type="entry name" value="DUF746"/>
    <property type="match status" value="1"/>
</dbReference>
<dbReference type="EMBL" id="CP000628">
    <property type="protein sequence ID" value="ACM24868.1"/>
    <property type="molecule type" value="Genomic_DNA"/>
</dbReference>
<gene>
    <name evidence="3" type="ordered locus">Arad_0087</name>
</gene>
<evidence type="ECO:0000256" key="1">
    <source>
        <dbReference type="SAM" id="MobiDB-lite"/>
    </source>
</evidence>
<dbReference type="eggNOG" id="COG3677">
    <property type="taxonomic scope" value="Bacteria"/>
</dbReference>
<dbReference type="STRING" id="311403.Arad_0087"/>
<dbReference type="AlphaFoldDB" id="B9JG85"/>
<feature type="region of interest" description="Disordered" evidence="1">
    <location>
        <begin position="135"/>
        <end position="154"/>
    </location>
</feature>
<organism evidence="3 4">
    <name type="scientific">Rhizobium rhizogenes (strain K84 / ATCC BAA-868)</name>
    <name type="common">Agrobacterium radiobacter</name>
    <dbReference type="NCBI Taxonomy" id="311403"/>
    <lineage>
        <taxon>Bacteria</taxon>
        <taxon>Pseudomonadati</taxon>
        <taxon>Pseudomonadota</taxon>
        <taxon>Alphaproteobacteria</taxon>
        <taxon>Hyphomicrobiales</taxon>
        <taxon>Rhizobiaceae</taxon>
        <taxon>Rhizobium/Agrobacterium group</taxon>
        <taxon>Rhizobium</taxon>
    </lineage>
</organism>
<feature type="compositionally biased region" description="Basic and acidic residues" evidence="1">
    <location>
        <begin position="139"/>
        <end position="149"/>
    </location>
</feature>